<protein>
    <submittedName>
        <fullName evidence="2">Uncharacterized protein</fullName>
    </submittedName>
</protein>
<feature type="transmembrane region" description="Helical" evidence="1">
    <location>
        <begin position="87"/>
        <end position="107"/>
    </location>
</feature>
<dbReference type="OrthoDB" id="5181393at2"/>
<keyword evidence="1" id="KW-0472">Membrane</keyword>
<dbReference type="KEGG" id="sna:Snas_2571"/>
<evidence type="ECO:0000313" key="3">
    <source>
        <dbReference type="Proteomes" id="UP000000844"/>
    </source>
</evidence>
<accession>D3Q676</accession>
<proteinExistence type="predicted"/>
<feature type="transmembrane region" description="Helical" evidence="1">
    <location>
        <begin position="211"/>
        <end position="232"/>
    </location>
</feature>
<reference evidence="2 3" key="1">
    <citation type="journal article" date="2009" name="Stand. Genomic Sci.">
        <title>Complete genome sequence of Stackebrandtia nassauensis type strain (LLR-40K-21).</title>
        <authorList>
            <person name="Munk C."/>
            <person name="Lapidus A."/>
            <person name="Copeland A."/>
            <person name="Jando M."/>
            <person name="Mayilraj S."/>
            <person name="Glavina Del Rio T."/>
            <person name="Nolan M."/>
            <person name="Chen F."/>
            <person name="Lucas S."/>
            <person name="Tice H."/>
            <person name="Cheng J.F."/>
            <person name="Han C."/>
            <person name="Detter J.C."/>
            <person name="Bruce D."/>
            <person name="Goodwin L."/>
            <person name="Chain P."/>
            <person name="Pitluck S."/>
            <person name="Goker M."/>
            <person name="Ovchinikova G."/>
            <person name="Pati A."/>
            <person name="Ivanova N."/>
            <person name="Mavromatis K."/>
            <person name="Chen A."/>
            <person name="Palaniappan K."/>
            <person name="Land M."/>
            <person name="Hauser L."/>
            <person name="Chang Y.J."/>
            <person name="Jeffries C.D."/>
            <person name="Bristow J."/>
            <person name="Eisen J.A."/>
            <person name="Markowitz V."/>
            <person name="Hugenholtz P."/>
            <person name="Kyrpides N.C."/>
            <person name="Klenk H.P."/>
        </authorList>
    </citation>
    <scope>NUCLEOTIDE SEQUENCE [LARGE SCALE GENOMIC DNA]</scope>
    <source>
        <strain evidence="3">DSM 44728 / CIP 108903 / NRRL B-16338 / NBRC 102104 / LLR-40K-21</strain>
    </source>
</reference>
<dbReference type="HOGENOM" id="CLU_1155828_0_0_11"/>
<feature type="transmembrane region" description="Helical" evidence="1">
    <location>
        <begin position="172"/>
        <end position="191"/>
    </location>
</feature>
<feature type="transmembrane region" description="Helical" evidence="1">
    <location>
        <begin position="146"/>
        <end position="165"/>
    </location>
</feature>
<evidence type="ECO:0000256" key="1">
    <source>
        <dbReference type="SAM" id="Phobius"/>
    </source>
</evidence>
<feature type="transmembrane region" description="Helical" evidence="1">
    <location>
        <begin position="51"/>
        <end position="75"/>
    </location>
</feature>
<keyword evidence="3" id="KW-1185">Reference proteome</keyword>
<dbReference type="RefSeq" id="WP_013017822.1">
    <property type="nucleotide sequence ID" value="NC_013947.1"/>
</dbReference>
<keyword evidence="1" id="KW-0812">Transmembrane</keyword>
<organism evidence="2 3">
    <name type="scientific">Stackebrandtia nassauensis (strain DSM 44728 / CIP 108903 / NRRL B-16338 / NBRC 102104 / LLR-40K-21)</name>
    <dbReference type="NCBI Taxonomy" id="446470"/>
    <lineage>
        <taxon>Bacteria</taxon>
        <taxon>Bacillati</taxon>
        <taxon>Actinomycetota</taxon>
        <taxon>Actinomycetes</taxon>
        <taxon>Glycomycetales</taxon>
        <taxon>Glycomycetaceae</taxon>
        <taxon>Stackebrandtia</taxon>
    </lineage>
</organism>
<dbReference type="STRING" id="446470.Snas_2571"/>
<feature type="transmembrane region" description="Helical" evidence="1">
    <location>
        <begin position="20"/>
        <end position="45"/>
    </location>
</feature>
<dbReference type="AlphaFoldDB" id="D3Q676"/>
<keyword evidence="1" id="KW-1133">Transmembrane helix</keyword>
<sequence length="240" mass="25617">MTAPTARPVRVTANLLRSQWWVAAIFWGGLYLLFLTIGVIVSATAGMKESVWIGACWWSQYLMLAAGTVVTSQYVRIFVGHGVTRRTLTIGAVLYGLAGSALFGVLMELGFLAERGIAMAQGLPPFPAATEFVASPARMLESTVEFTLLHVAYFFAGWLISVTFYRHGGVAGIAVIVPALLPGLFMDVVKLGDKPLSELFASVDLTGLPQVVAVSADALSVAVLALLCLLLTRTVPIRST</sequence>
<dbReference type="EMBL" id="CP001778">
    <property type="protein sequence ID" value="ADD42251.1"/>
    <property type="molecule type" value="Genomic_DNA"/>
</dbReference>
<dbReference type="eggNOG" id="ENOG5033MCT">
    <property type="taxonomic scope" value="Bacteria"/>
</dbReference>
<evidence type="ECO:0000313" key="2">
    <source>
        <dbReference type="EMBL" id="ADD42251.1"/>
    </source>
</evidence>
<name>D3Q676_STANL</name>
<gene>
    <name evidence="2" type="ordered locus">Snas_2571</name>
</gene>
<dbReference type="Proteomes" id="UP000000844">
    <property type="component" value="Chromosome"/>
</dbReference>